<feature type="domain" description="Cation-transporting P-type ATPase N-terminal" evidence="17">
    <location>
        <begin position="31"/>
        <end position="106"/>
    </location>
</feature>
<feature type="transmembrane region" description="Helical" evidence="16">
    <location>
        <begin position="329"/>
        <end position="350"/>
    </location>
</feature>
<evidence type="ECO:0000256" key="13">
    <source>
        <dbReference type="ARBA" id="ARBA00023065"/>
    </source>
</evidence>
<keyword evidence="5 16" id="KW-0812">Transmembrane</keyword>
<feature type="compositionally biased region" description="Basic and acidic residues" evidence="15">
    <location>
        <begin position="296"/>
        <end position="313"/>
    </location>
</feature>
<evidence type="ECO:0000256" key="5">
    <source>
        <dbReference type="ARBA" id="ARBA00022692"/>
    </source>
</evidence>
<dbReference type="GO" id="GO:0005886">
    <property type="term" value="C:plasma membrane"/>
    <property type="evidence" value="ECO:0007669"/>
    <property type="project" value="TreeGrafter"/>
</dbReference>
<dbReference type="GO" id="GO:0046872">
    <property type="term" value="F:metal ion binding"/>
    <property type="evidence" value="ECO:0007669"/>
    <property type="project" value="UniProtKB-KW"/>
</dbReference>
<evidence type="ECO:0000256" key="3">
    <source>
        <dbReference type="ARBA" id="ARBA00022448"/>
    </source>
</evidence>
<evidence type="ECO:0000256" key="8">
    <source>
        <dbReference type="ARBA" id="ARBA00022837"/>
    </source>
</evidence>
<dbReference type="Pfam" id="PF00690">
    <property type="entry name" value="Cation_ATPase_N"/>
    <property type="match status" value="1"/>
</dbReference>
<keyword evidence="7" id="KW-0547">Nucleotide-binding</keyword>
<dbReference type="InterPro" id="IPR001757">
    <property type="entry name" value="P_typ_ATPase"/>
</dbReference>
<keyword evidence="13" id="KW-0406">Ion transport</keyword>
<feature type="non-terminal residue" evidence="18">
    <location>
        <position position="414"/>
    </location>
</feature>
<organism evidence="18 19">
    <name type="scientific">Brachionus plicatilis</name>
    <name type="common">Marine rotifer</name>
    <name type="synonym">Brachionus muelleri</name>
    <dbReference type="NCBI Taxonomy" id="10195"/>
    <lineage>
        <taxon>Eukaryota</taxon>
        <taxon>Metazoa</taxon>
        <taxon>Spiralia</taxon>
        <taxon>Gnathifera</taxon>
        <taxon>Rotifera</taxon>
        <taxon>Eurotatoria</taxon>
        <taxon>Monogononta</taxon>
        <taxon>Pseudotrocha</taxon>
        <taxon>Ploima</taxon>
        <taxon>Brachionidae</taxon>
        <taxon>Brachionus</taxon>
    </lineage>
</organism>
<evidence type="ECO:0000313" key="19">
    <source>
        <dbReference type="Proteomes" id="UP000276133"/>
    </source>
</evidence>
<dbReference type="Proteomes" id="UP000276133">
    <property type="component" value="Unassembled WGS sequence"/>
</dbReference>
<dbReference type="InterPro" id="IPR059000">
    <property type="entry name" value="ATPase_P-type_domA"/>
</dbReference>
<dbReference type="EC" id="7.2.2.10" evidence="2"/>
<dbReference type="AlphaFoldDB" id="A0A3M7RY26"/>
<dbReference type="InterPro" id="IPR023298">
    <property type="entry name" value="ATPase_P-typ_TM_dom_sf"/>
</dbReference>
<keyword evidence="11" id="KW-1278">Translocase</keyword>
<keyword evidence="6" id="KW-0479">Metal-binding</keyword>
<keyword evidence="3" id="KW-0813">Transport</keyword>
<dbReference type="PANTHER" id="PTHR24093:SF369">
    <property type="entry name" value="CALCIUM-TRANSPORTING ATPASE"/>
    <property type="match status" value="1"/>
</dbReference>
<reference evidence="18 19" key="1">
    <citation type="journal article" date="2018" name="Sci. Rep.">
        <title>Genomic signatures of local adaptation to the degree of environmental predictability in rotifers.</title>
        <authorList>
            <person name="Franch-Gras L."/>
            <person name="Hahn C."/>
            <person name="Garcia-Roger E.M."/>
            <person name="Carmona M.J."/>
            <person name="Serra M."/>
            <person name="Gomez A."/>
        </authorList>
    </citation>
    <scope>NUCLEOTIDE SEQUENCE [LARGE SCALE GENOMIC DNA]</scope>
    <source>
        <strain evidence="18">HYR1</strain>
    </source>
</reference>
<comment type="caution">
    <text evidence="18">The sequence shown here is derived from an EMBL/GenBank/DDBJ whole genome shotgun (WGS) entry which is preliminary data.</text>
</comment>
<dbReference type="SUPFAM" id="SSF81665">
    <property type="entry name" value="Calcium ATPase, transmembrane domain M"/>
    <property type="match status" value="1"/>
</dbReference>
<name>A0A3M7RY26_BRAPC</name>
<keyword evidence="12 16" id="KW-1133">Transmembrane helix</keyword>
<dbReference type="PANTHER" id="PTHR24093">
    <property type="entry name" value="CATION TRANSPORTING ATPASE"/>
    <property type="match status" value="1"/>
</dbReference>
<dbReference type="SUPFAM" id="SSF81653">
    <property type="entry name" value="Calcium ATPase, transduction domain A"/>
    <property type="match status" value="1"/>
</dbReference>
<evidence type="ECO:0000256" key="10">
    <source>
        <dbReference type="ARBA" id="ARBA00022842"/>
    </source>
</evidence>
<evidence type="ECO:0000256" key="12">
    <source>
        <dbReference type="ARBA" id="ARBA00022989"/>
    </source>
</evidence>
<keyword evidence="8" id="KW-0106">Calcium</keyword>
<dbReference type="GO" id="GO:0005388">
    <property type="term" value="F:P-type calcium transporter activity"/>
    <property type="evidence" value="ECO:0007669"/>
    <property type="project" value="UniProtKB-EC"/>
</dbReference>
<feature type="transmembrane region" description="Helical" evidence="16">
    <location>
        <begin position="248"/>
        <end position="268"/>
    </location>
</feature>
<keyword evidence="9" id="KW-0067">ATP-binding</keyword>
<dbReference type="InterPro" id="IPR008250">
    <property type="entry name" value="ATPase_P-typ_transduc_dom_A_sf"/>
</dbReference>
<dbReference type="FunFam" id="1.20.1110.10:FF:000002">
    <property type="entry name" value="Calcium-transporting ATPase"/>
    <property type="match status" value="1"/>
</dbReference>
<keyword evidence="19" id="KW-1185">Reference proteome</keyword>
<evidence type="ECO:0000256" key="9">
    <source>
        <dbReference type="ARBA" id="ARBA00022840"/>
    </source>
</evidence>
<dbReference type="OrthoDB" id="116380at2759"/>
<dbReference type="GO" id="GO:0051480">
    <property type="term" value="P:regulation of cytosolic calcium ion concentration"/>
    <property type="evidence" value="ECO:0007669"/>
    <property type="project" value="TreeGrafter"/>
</dbReference>
<feature type="compositionally biased region" description="Basic and acidic residues" evidence="15">
    <location>
        <begin position="272"/>
        <end position="289"/>
    </location>
</feature>
<feature type="region of interest" description="Disordered" evidence="15">
    <location>
        <begin position="272"/>
        <end position="313"/>
    </location>
</feature>
<dbReference type="GO" id="GO:0005524">
    <property type="term" value="F:ATP binding"/>
    <property type="evidence" value="ECO:0007669"/>
    <property type="project" value="UniProtKB-KW"/>
</dbReference>
<evidence type="ECO:0000256" key="15">
    <source>
        <dbReference type="SAM" id="MobiDB-lite"/>
    </source>
</evidence>
<evidence type="ECO:0000256" key="6">
    <source>
        <dbReference type="ARBA" id="ARBA00022723"/>
    </source>
</evidence>
<evidence type="ECO:0000256" key="14">
    <source>
        <dbReference type="ARBA" id="ARBA00023136"/>
    </source>
</evidence>
<proteinExistence type="predicted"/>
<dbReference type="GO" id="GO:0012505">
    <property type="term" value="C:endomembrane system"/>
    <property type="evidence" value="ECO:0007669"/>
    <property type="project" value="UniProtKB-SubCell"/>
</dbReference>
<gene>
    <name evidence="18" type="ORF">BpHYR1_024535</name>
</gene>
<feature type="transmembrane region" description="Helical" evidence="16">
    <location>
        <begin position="371"/>
        <end position="399"/>
    </location>
</feature>
<dbReference type="GO" id="GO:0016887">
    <property type="term" value="F:ATP hydrolysis activity"/>
    <property type="evidence" value="ECO:0007669"/>
    <property type="project" value="InterPro"/>
</dbReference>
<dbReference type="InterPro" id="IPR004014">
    <property type="entry name" value="ATPase_P-typ_cation-transptr_N"/>
</dbReference>
<evidence type="ECO:0000313" key="18">
    <source>
        <dbReference type="EMBL" id="RNA28493.1"/>
    </source>
</evidence>
<keyword evidence="14 16" id="KW-0472">Membrane</keyword>
<keyword evidence="4" id="KW-0109">Calcium transport</keyword>
<evidence type="ECO:0000256" key="7">
    <source>
        <dbReference type="ARBA" id="ARBA00022741"/>
    </source>
</evidence>
<keyword evidence="10" id="KW-0460">Magnesium</keyword>
<dbReference type="STRING" id="10195.A0A3M7RY26"/>
<dbReference type="FunFam" id="2.70.150.10:FF:000001">
    <property type="entry name" value="Calcium-transporting ATPase"/>
    <property type="match status" value="1"/>
</dbReference>
<dbReference type="EMBL" id="REGN01002384">
    <property type="protein sequence ID" value="RNA28493.1"/>
    <property type="molecule type" value="Genomic_DNA"/>
</dbReference>
<dbReference type="NCBIfam" id="TIGR01494">
    <property type="entry name" value="ATPase_P-type"/>
    <property type="match status" value="1"/>
</dbReference>
<dbReference type="SMART" id="SM00831">
    <property type="entry name" value="Cation_ATPase_N"/>
    <property type="match status" value="1"/>
</dbReference>
<evidence type="ECO:0000259" key="17">
    <source>
        <dbReference type="SMART" id="SM00831"/>
    </source>
</evidence>
<feature type="transmembrane region" description="Helical" evidence="16">
    <location>
        <begin position="89"/>
        <end position="108"/>
    </location>
</feature>
<dbReference type="Gene3D" id="1.20.1110.10">
    <property type="entry name" value="Calcium-transporting ATPase, transmembrane domain"/>
    <property type="match status" value="2"/>
</dbReference>
<keyword evidence="18" id="KW-0378">Hydrolase</keyword>
<evidence type="ECO:0000256" key="2">
    <source>
        <dbReference type="ARBA" id="ARBA00012790"/>
    </source>
</evidence>
<sequence length="414" mass="46002">MESKFPLSIKELTDLMQVQLKPDEQQEYLNRHGHIEGLCKKLQVDTQTGLDPNDKSDLESRATQFGRNEIPPKPPKSFFHLMWEAVQDTTLIILIISAVISLALSFYHDPSQKADEEFSQIEEPNVEWIEGAAILIAVLVVVLVTSFNDWSKERQFRGLQSKIDSDQRISVLRSGQIIQLPVKDILVGDICQIFYGHLIPADGLVVESNDLKVDESSLTGETNLIKKSVERPMLFSGTHVMEGSAKMLVTAVGISSQTGIIMSLLGAADMDEKKKDDSTTKKDNNKGGEEEALELTTKKPDEEEKGETKSKKKEQSVLQAKLTKLAIQIGYAGMTIAICTVIVLIIRFCIKEYVQEKKPLNATIFNPLIKFLITGITVLVVAVPEGLPLAVTISLAYAVKKMMKDNNLVRHLDA</sequence>
<evidence type="ECO:0000256" key="11">
    <source>
        <dbReference type="ARBA" id="ARBA00022967"/>
    </source>
</evidence>
<dbReference type="Pfam" id="PF00122">
    <property type="entry name" value="E1-E2_ATPase"/>
    <property type="match status" value="1"/>
</dbReference>
<evidence type="ECO:0000256" key="4">
    <source>
        <dbReference type="ARBA" id="ARBA00022568"/>
    </source>
</evidence>
<comment type="subcellular location">
    <subcellularLocation>
        <location evidence="1">Endomembrane system</location>
        <topology evidence="1">Multi-pass membrane protein</topology>
    </subcellularLocation>
</comment>
<dbReference type="Gene3D" id="2.70.150.10">
    <property type="entry name" value="Calcium-transporting ATPase, cytoplasmic transduction domain A"/>
    <property type="match status" value="1"/>
</dbReference>
<evidence type="ECO:0000256" key="1">
    <source>
        <dbReference type="ARBA" id="ARBA00004127"/>
    </source>
</evidence>
<protein>
    <recommendedName>
        <fullName evidence="2">P-type Ca(2+) transporter</fullName>
        <ecNumber evidence="2">7.2.2.10</ecNumber>
    </recommendedName>
</protein>
<evidence type="ECO:0000256" key="16">
    <source>
        <dbReference type="SAM" id="Phobius"/>
    </source>
</evidence>
<accession>A0A3M7RY26</accession>
<feature type="transmembrane region" description="Helical" evidence="16">
    <location>
        <begin position="128"/>
        <end position="147"/>
    </location>
</feature>